<keyword evidence="2" id="KW-1185">Reference proteome</keyword>
<comment type="caution">
    <text evidence="1">The sequence shown here is derived from an EMBL/GenBank/DDBJ whole genome shotgun (WGS) entry which is preliminary data.</text>
</comment>
<accession>A0AAV5RB15</accession>
<evidence type="ECO:0000313" key="2">
    <source>
        <dbReference type="Proteomes" id="UP001378960"/>
    </source>
</evidence>
<sequence length="420" mass="48597">MLKPTPVVRFVKGSGDSSFQSMKEKLLHLSKSNNKKFLNGTSSRHSSVVKNAQYPKDTITGVYHHPSLDVKSKKSSNASDFEKIPKSMSKRYHELKNKKLATTTDFATSNLTKGSKSEFDSIIKHWIKTNWMDSKPVIQRTPCHLFVHDKLLCEDLSLFKIVQNLIVKEFPELANIPYEVIEKSWKDELNKVSFQTNQNMSKLQKEKIFRNLIKTVYVPFANVSGTVKEKLSKFTNDSYLIRRIITGLGFNVNINEEIFSKLKNVENLNERNDITIIKDNELNLIPSLDYMCLMNELNNKHKNPIKDISILKSKNLLGDKTTDMKSLQSLKGLLLSKKLHCNEKFIILTRERSISLEYYRLLKLFNKVYTGLNRKGCVVYLNGEDARKNREILDNVKHTGKELYYVIEDFSEIYDIIEVL</sequence>
<name>A0AAV5RB15_PICKL</name>
<gene>
    <name evidence="1" type="ORF">DAPK24_052570</name>
</gene>
<organism evidence="1 2">
    <name type="scientific">Pichia kluyveri</name>
    <name type="common">Yeast</name>
    <dbReference type="NCBI Taxonomy" id="36015"/>
    <lineage>
        <taxon>Eukaryota</taxon>
        <taxon>Fungi</taxon>
        <taxon>Dikarya</taxon>
        <taxon>Ascomycota</taxon>
        <taxon>Saccharomycotina</taxon>
        <taxon>Pichiomycetes</taxon>
        <taxon>Pichiales</taxon>
        <taxon>Pichiaceae</taxon>
        <taxon>Pichia</taxon>
    </lineage>
</organism>
<evidence type="ECO:0008006" key="3">
    <source>
        <dbReference type="Google" id="ProtNLM"/>
    </source>
</evidence>
<dbReference type="EMBL" id="BTGB01000009">
    <property type="protein sequence ID" value="GMM48659.1"/>
    <property type="molecule type" value="Genomic_DNA"/>
</dbReference>
<proteinExistence type="predicted"/>
<evidence type="ECO:0000313" key="1">
    <source>
        <dbReference type="EMBL" id="GMM48659.1"/>
    </source>
</evidence>
<dbReference type="Proteomes" id="UP001378960">
    <property type="component" value="Unassembled WGS sequence"/>
</dbReference>
<dbReference type="AlphaFoldDB" id="A0AAV5RB15"/>
<reference evidence="1 2" key="1">
    <citation type="journal article" date="2023" name="Elife">
        <title>Identification of key yeast species and microbe-microbe interactions impacting larval growth of Drosophila in the wild.</title>
        <authorList>
            <person name="Mure A."/>
            <person name="Sugiura Y."/>
            <person name="Maeda R."/>
            <person name="Honda K."/>
            <person name="Sakurai N."/>
            <person name="Takahashi Y."/>
            <person name="Watada M."/>
            <person name="Katoh T."/>
            <person name="Gotoh A."/>
            <person name="Gotoh Y."/>
            <person name="Taniguchi I."/>
            <person name="Nakamura K."/>
            <person name="Hayashi T."/>
            <person name="Katayama T."/>
            <person name="Uemura T."/>
            <person name="Hattori Y."/>
        </authorList>
    </citation>
    <scope>NUCLEOTIDE SEQUENCE [LARGE SCALE GENOMIC DNA]</scope>
    <source>
        <strain evidence="1 2">PK-24</strain>
    </source>
</reference>
<protein>
    <recommendedName>
        <fullName evidence="3">Required for respiratory growth protein 8, mitochondrial</fullName>
    </recommendedName>
</protein>